<feature type="region of interest" description="Disordered" evidence="1">
    <location>
        <begin position="205"/>
        <end position="332"/>
    </location>
</feature>
<dbReference type="EMBL" id="JAHESD010000007">
    <property type="protein sequence ID" value="MBT1702637.1"/>
    <property type="molecule type" value="Genomic_DNA"/>
</dbReference>
<feature type="compositionally biased region" description="Basic residues" evidence="1">
    <location>
        <begin position="220"/>
        <end position="229"/>
    </location>
</feature>
<protein>
    <submittedName>
        <fullName evidence="3">Uncharacterized protein</fullName>
    </submittedName>
</protein>
<proteinExistence type="predicted"/>
<feature type="compositionally biased region" description="Basic and acidic residues" evidence="1">
    <location>
        <begin position="28"/>
        <end position="47"/>
    </location>
</feature>
<evidence type="ECO:0000313" key="3">
    <source>
        <dbReference type="EMBL" id="MBT1702637.1"/>
    </source>
</evidence>
<sequence>MFKTFMKIAGLAILLLLLVNTSWAQNSKGDRPQNDRGARFSKSDKKNKSVKRKQDKKRTTYLKSYKPRKQGKGGEQAGKPMGNIRSSEPSDRQKPVRSGRRVRPESASGKTSNVFRQNDHRFVHNNSRKPKSEQKPVSNRSTLARLEKLQTPEKPPGRKIRVTPRSASRSFTARKSTNVMAHYSRPRQRAEKAYTRDIAGRKLRTKNFETKRPTISVISRGKKLSRSGKGRTAVGSERNGRFRNYSSRARSSSNPYPPSGTSVRTSSGRPHAGVRSRSNKSIFSGASAVRSQGNPRGKKRKVTPRSASGSFIARRSTNTWAQFPRPKRRSERAYTGDIAGKPLRTRNYETPRPGLINQPRRIKTGIRQDRPYRGPASGGYSSRTKPGERAWQGDIAGRSIRGIKKPKHDTAGKRVGPGIRSASNLGKTRAGRAIPGTRPGIGANGIGGFKGNLRGGRPLKGGGSVSGRLWNNKETPLNGRTPGIGADKIGGFQGNIKSKRPGKGGGSVSGKLWNNNGSPVHGRVPGRGAEHVGNFQGNIKTQRPDKGGGSVSGQLWNNKEKPLLGRVPGVGADKVGDFQGNIKNRRPDKGGGSVSGKLWNNKEKPIEVRMPGEGTQRGGKFGGDIRISRFKKAYIKNPNAAEEAMAKRRPSKPVYQEGGLQVKVARRPYVKNDNSAELALKKLKPTESTIAAGGLQTKVGRRSYVTNDNSSELALKKLKPSQAALATGGLQTKVRTRRYIINPNSSELALKKLKPTEATIATAGLQNKVARRRYVKNPNSAELALLKLQPTKTTQQAGELQVKVKQYKYIHNRSSNEFTLKVREPGKAFARATDYQGNIRMQKFRLFDKNRELHPDARFVKINKNNVAEEKDAATNLKLWWARLFKKNETQPDHLKEKGKKPRYDKGEAGLWYD</sequence>
<gene>
    <name evidence="3" type="ORF">KK060_05055</name>
</gene>
<feature type="compositionally biased region" description="Polar residues" evidence="1">
    <location>
        <begin position="279"/>
        <end position="294"/>
    </location>
</feature>
<feature type="region of interest" description="Disordered" evidence="1">
    <location>
        <begin position="368"/>
        <end position="389"/>
    </location>
</feature>
<feature type="region of interest" description="Disordered" evidence="1">
    <location>
        <begin position="405"/>
        <end position="519"/>
    </location>
</feature>
<feature type="signal peptide" evidence="2">
    <location>
        <begin position="1"/>
        <end position="24"/>
    </location>
</feature>
<evidence type="ECO:0000313" key="4">
    <source>
        <dbReference type="Proteomes" id="UP000772618"/>
    </source>
</evidence>
<comment type="caution">
    <text evidence="3">The sequence shown here is derived from an EMBL/GenBank/DDBJ whole genome shotgun (WGS) entry which is preliminary data.</text>
</comment>
<feature type="region of interest" description="Disordered" evidence="1">
    <location>
        <begin position="561"/>
        <end position="599"/>
    </location>
</feature>
<feature type="region of interest" description="Disordered" evidence="1">
    <location>
        <begin position="891"/>
        <end position="914"/>
    </location>
</feature>
<keyword evidence="4" id="KW-1185">Reference proteome</keyword>
<feature type="compositionally biased region" description="Basic and acidic residues" evidence="1">
    <location>
        <begin position="891"/>
        <end position="908"/>
    </location>
</feature>
<evidence type="ECO:0000256" key="2">
    <source>
        <dbReference type="SAM" id="SignalP"/>
    </source>
</evidence>
<feature type="compositionally biased region" description="Basic residues" evidence="1">
    <location>
        <begin position="48"/>
        <end position="71"/>
    </location>
</feature>
<organism evidence="3 4">
    <name type="scientific">Chryseosolibacter indicus</name>
    <dbReference type="NCBI Taxonomy" id="2782351"/>
    <lineage>
        <taxon>Bacteria</taxon>
        <taxon>Pseudomonadati</taxon>
        <taxon>Bacteroidota</taxon>
        <taxon>Cytophagia</taxon>
        <taxon>Cytophagales</taxon>
        <taxon>Chryseotaleaceae</taxon>
        <taxon>Chryseosolibacter</taxon>
    </lineage>
</organism>
<dbReference type="RefSeq" id="WP_254152604.1">
    <property type="nucleotide sequence ID" value="NZ_JAHESD010000007.1"/>
</dbReference>
<feature type="region of interest" description="Disordered" evidence="1">
    <location>
        <begin position="537"/>
        <end position="556"/>
    </location>
</feature>
<feature type="compositionally biased region" description="Polar residues" evidence="1">
    <location>
        <begin position="305"/>
        <end position="321"/>
    </location>
</feature>
<keyword evidence="2" id="KW-0732">Signal</keyword>
<feature type="chain" id="PRO_5045211562" evidence="2">
    <location>
        <begin position="25"/>
        <end position="914"/>
    </location>
</feature>
<accession>A0ABS5VPB0</accession>
<feature type="region of interest" description="Disordered" evidence="1">
    <location>
        <begin position="25"/>
        <end position="172"/>
    </location>
</feature>
<feature type="compositionally biased region" description="Gly residues" evidence="1">
    <location>
        <begin position="442"/>
        <end position="465"/>
    </location>
</feature>
<evidence type="ECO:0000256" key="1">
    <source>
        <dbReference type="SAM" id="MobiDB-lite"/>
    </source>
</evidence>
<feature type="compositionally biased region" description="Low complexity" evidence="1">
    <location>
        <begin position="243"/>
        <end position="254"/>
    </location>
</feature>
<dbReference type="Proteomes" id="UP000772618">
    <property type="component" value="Unassembled WGS sequence"/>
</dbReference>
<name>A0ABS5VPB0_9BACT</name>
<reference evidence="3 4" key="1">
    <citation type="submission" date="2021-05" db="EMBL/GenBank/DDBJ databases">
        <title>A Polyphasic approach of four new species of the genus Ohtaekwangia: Ohtaekwangia histidinii sp. nov., Ohtaekwangia cretensis sp. nov., Ohtaekwangia indiensis sp. nov., Ohtaekwangia reichenbachii sp. nov. from diverse environment.</title>
        <authorList>
            <person name="Octaviana S."/>
        </authorList>
    </citation>
    <scope>NUCLEOTIDE SEQUENCE [LARGE SCALE GENOMIC DNA]</scope>
    <source>
        <strain evidence="3 4">PWU20</strain>
    </source>
</reference>